<comment type="similarity">
    <text evidence="2">Belongs to the FHY3/FAR1 family.</text>
</comment>
<comment type="subcellular location">
    <subcellularLocation>
        <location evidence="2">Nucleus</location>
    </subcellularLocation>
</comment>
<dbReference type="GO" id="GO:0006355">
    <property type="term" value="P:regulation of DNA-templated transcription"/>
    <property type="evidence" value="ECO:0007669"/>
    <property type="project" value="UniProtKB-UniRule"/>
</dbReference>
<dbReference type="Pfam" id="PF04434">
    <property type="entry name" value="SWIM"/>
    <property type="match status" value="1"/>
</dbReference>
<evidence type="ECO:0000313" key="4">
    <source>
        <dbReference type="EMBL" id="KAK8914423.1"/>
    </source>
</evidence>
<dbReference type="Proteomes" id="UP001418222">
    <property type="component" value="Unassembled WGS sequence"/>
</dbReference>
<proteinExistence type="inferred from homology"/>
<keyword evidence="2" id="KW-0862">Zinc</keyword>
<dbReference type="PANTHER" id="PTHR31669">
    <property type="entry name" value="PROTEIN FAR1-RELATED SEQUENCE 10-RELATED"/>
    <property type="match status" value="1"/>
</dbReference>
<evidence type="ECO:0000313" key="5">
    <source>
        <dbReference type="Proteomes" id="UP001418222"/>
    </source>
</evidence>
<evidence type="ECO:0000259" key="3">
    <source>
        <dbReference type="PROSITE" id="PS50966"/>
    </source>
</evidence>
<protein>
    <recommendedName>
        <fullName evidence="2">Protein FAR1-RELATED SEQUENCE</fullName>
    </recommendedName>
</protein>
<dbReference type="GO" id="GO:0005634">
    <property type="term" value="C:nucleus"/>
    <property type="evidence" value="ECO:0007669"/>
    <property type="project" value="UniProtKB-SubCell"/>
</dbReference>
<reference evidence="4 5" key="1">
    <citation type="journal article" date="2022" name="Nat. Plants">
        <title>Genomes of leafy and leafless Platanthera orchids illuminate the evolution of mycoheterotrophy.</title>
        <authorList>
            <person name="Li M.H."/>
            <person name="Liu K.W."/>
            <person name="Li Z."/>
            <person name="Lu H.C."/>
            <person name="Ye Q.L."/>
            <person name="Zhang D."/>
            <person name="Wang J.Y."/>
            <person name="Li Y.F."/>
            <person name="Zhong Z.M."/>
            <person name="Liu X."/>
            <person name="Yu X."/>
            <person name="Liu D.K."/>
            <person name="Tu X.D."/>
            <person name="Liu B."/>
            <person name="Hao Y."/>
            <person name="Liao X.Y."/>
            <person name="Jiang Y.T."/>
            <person name="Sun W.H."/>
            <person name="Chen J."/>
            <person name="Chen Y.Q."/>
            <person name="Ai Y."/>
            <person name="Zhai J.W."/>
            <person name="Wu S.S."/>
            <person name="Zhou Z."/>
            <person name="Hsiao Y.Y."/>
            <person name="Wu W.L."/>
            <person name="Chen Y.Y."/>
            <person name="Lin Y.F."/>
            <person name="Hsu J.L."/>
            <person name="Li C.Y."/>
            <person name="Wang Z.W."/>
            <person name="Zhao X."/>
            <person name="Zhong W.Y."/>
            <person name="Ma X.K."/>
            <person name="Ma L."/>
            <person name="Huang J."/>
            <person name="Chen G.Z."/>
            <person name="Huang M.Z."/>
            <person name="Huang L."/>
            <person name="Peng D.H."/>
            <person name="Luo Y.B."/>
            <person name="Zou S.Q."/>
            <person name="Chen S.P."/>
            <person name="Lan S."/>
            <person name="Tsai W.C."/>
            <person name="Van de Peer Y."/>
            <person name="Liu Z.J."/>
        </authorList>
    </citation>
    <scope>NUCLEOTIDE SEQUENCE [LARGE SCALE GENOMIC DNA]</scope>
    <source>
        <strain evidence="4">Lor287</strain>
    </source>
</reference>
<dbReference type="PROSITE" id="PS50966">
    <property type="entry name" value="ZF_SWIM"/>
    <property type="match status" value="1"/>
</dbReference>
<dbReference type="InterPro" id="IPR031052">
    <property type="entry name" value="FHY3/FAR1"/>
</dbReference>
<keyword evidence="2" id="KW-0539">Nucleus</keyword>
<dbReference type="InterPro" id="IPR007527">
    <property type="entry name" value="Znf_SWIM"/>
</dbReference>
<name>A0AAP0ATU2_9ASPA</name>
<gene>
    <name evidence="4" type="ORF">KSP39_PZI023574</name>
</gene>
<dbReference type="EMBL" id="JBBWWQ010000021">
    <property type="protein sequence ID" value="KAK8914423.1"/>
    <property type="molecule type" value="Genomic_DNA"/>
</dbReference>
<organism evidence="4 5">
    <name type="scientific">Platanthera zijinensis</name>
    <dbReference type="NCBI Taxonomy" id="2320716"/>
    <lineage>
        <taxon>Eukaryota</taxon>
        <taxon>Viridiplantae</taxon>
        <taxon>Streptophyta</taxon>
        <taxon>Embryophyta</taxon>
        <taxon>Tracheophyta</taxon>
        <taxon>Spermatophyta</taxon>
        <taxon>Magnoliopsida</taxon>
        <taxon>Liliopsida</taxon>
        <taxon>Asparagales</taxon>
        <taxon>Orchidaceae</taxon>
        <taxon>Orchidoideae</taxon>
        <taxon>Orchideae</taxon>
        <taxon>Orchidinae</taxon>
        <taxon>Platanthera</taxon>
    </lineage>
</organism>
<keyword evidence="2" id="KW-0479">Metal-binding</keyword>
<dbReference type="GO" id="GO:0008270">
    <property type="term" value="F:zinc ion binding"/>
    <property type="evidence" value="ECO:0007669"/>
    <property type="project" value="UniProtKB-UniRule"/>
</dbReference>
<keyword evidence="5" id="KW-1185">Reference proteome</keyword>
<feature type="domain" description="SWIM-type" evidence="3">
    <location>
        <begin position="14"/>
        <end position="52"/>
    </location>
</feature>
<dbReference type="AlphaFoldDB" id="A0AAP0ATU2"/>
<evidence type="ECO:0000256" key="2">
    <source>
        <dbReference type="RuleBase" id="RU367018"/>
    </source>
</evidence>
<comment type="caution">
    <text evidence="4">The sequence shown here is derived from an EMBL/GenBank/DDBJ whole genome shotgun (WGS) entry which is preliminary data.</text>
</comment>
<evidence type="ECO:0000256" key="1">
    <source>
        <dbReference type="PROSITE-ProRule" id="PRU00325"/>
    </source>
</evidence>
<sequence length="76" mass="9133">MPMLMDAVKEYTRKVTYVTYNVGDYNLECSCRKFEIFDILCMHGMKVLTHNKVLMLPSRYIQRRWSKFSKDGLPYQ</sequence>
<comment type="function">
    <text evidence="2">Putative transcription activator involved in regulating light control of development.</text>
</comment>
<dbReference type="PANTHER" id="PTHR31669:SF299">
    <property type="entry name" value="PROTEIN FAR1-RELATED SEQUENCE"/>
    <property type="match status" value="1"/>
</dbReference>
<keyword evidence="1 2" id="KW-0863">Zinc-finger</keyword>
<accession>A0AAP0ATU2</accession>